<evidence type="ECO:0000313" key="4">
    <source>
        <dbReference type="Proteomes" id="UP001500339"/>
    </source>
</evidence>
<reference evidence="4" key="1">
    <citation type="journal article" date="2019" name="Int. J. Syst. Evol. Microbiol.">
        <title>The Global Catalogue of Microorganisms (GCM) 10K type strain sequencing project: providing services to taxonomists for standard genome sequencing and annotation.</title>
        <authorList>
            <consortium name="The Broad Institute Genomics Platform"/>
            <consortium name="The Broad Institute Genome Sequencing Center for Infectious Disease"/>
            <person name="Wu L."/>
            <person name="Ma J."/>
        </authorList>
    </citation>
    <scope>NUCLEOTIDE SEQUENCE [LARGE SCALE GENOMIC DNA]</scope>
    <source>
        <strain evidence="4">JCM 1405</strain>
    </source>
</reference>
<keyword evidence="4" id="KW-1185">Reference proteome</keyword>
<keyword evidence="1" id="KW-1133">Transmembrane helix</keyword>
<dbReference type="Pfam" id="PF18917">
    <property type="entry name" value="LiaI-LiaF-like_TM1"/>
    <property type="match status" value="1"/>
</dbReference>
<sequence length="358" mass="39904">MKKVGTVTSAIGFIFVGTWLILRNIAFEFSGEIIKWWPLLIILFGVEIIVLHNGKKEENRVGFNFLIIPMIMVFIGINAFVVVESRLPKGFDIFKDGVGVVLNDAKFMENKKSIEVEKELSSFGNKFSFHTNNGDVVIKKSEDGKIKLKLKVYVDNNDKRNTYEIKEIKGKDGYEVAIEDSFIRGVEGEIYLPENLNVNIDINNLKFNSEEYKVLNNLEIDCNNASIYLGDAKNLTIKANNGLIQGKNSSIANINMNNGQIKFDGDVQEGKIKIDNGEVDINNKVCKNLNIEMNLGSAKVDTEDNNLEVSAKVNQGKIDINEDSRVNGNLSRKIGNGSGKLNIDVKVGSIDVETSGEW</sequence>
<gene>
    <name evidence="3" type="ORF">GCM10008905_30250</name>
</gene>
<keyword evidence="1" id="KW-0812">Transmembrane</keyword>
<comment type="caution">
    <text evidence="3">The sequence shown here is derived from an EMBL/GenBank/DDBJ whole genome shotgun (WGS) entry which is preliminary data.</text>
</comment>
<dbReference type="EMBL" id="BAAACF010000006">
    <property type="protein sequence ID" value="GAA0729771.1"/>
    <property type="molecule type" value="Genomic_DNA"/>
</dbReference>
<keyword evidence="1" id="KW-0472">Membrane</keyword>
<proteinExistence type="predicted"/>
<name>A0ABP3UFZ7_9CLOT</name>
<evidence type="ECO:0000259" key="2">
    <source>
        <dbReference type="Pfam" id="PF18917"/>
    </source>
</evidence>
<dbReference type="RefSeq" id="WP_343771010.1">
    <property type="nucleotide sequence ID" value="NZ_BAAACF010000006.1"/>
</dbReference>
<feature type="transmembrane region" description="Helical" evidence="1">
    <location>
        <begin position="7"/>
        <end position="27"/>
    </location>
</feature>
<feature type="domain" description="LiaI-LiaF-like transmembrane region" evidence="2">
    <location>
        <begin position="8"/>
        <end position="49"/>
    </location>
</feature>
<feature type="transmembrane region" description="Helical" evidence="1">
    <location>
        <begin position="33"/>
        <end position="51"/>
    </location>
</feature>
<organism evidence="3 4">
    <name type="scientific">Clostridium malenominatum</name>
    <dbReference type="NCBI Taxonomy" id="1539"/>
    <lineage>
        <taxon>Bacteria</taxon>
        <taxon>Bacillati</taxon>
        <taxon>Bacillota</taxon>
        <taxon>Clostridia</taxon>
        <taxon>Eubacteriales</taxon>
        <taxon>Clostridiaceae</taxon>
        <taxon>Clostridium</taxon>
    </lineage>
</organism>
<dbReference type="Proteomes" id="UP001500339">
    <property type="component" value="Unassembled WGS sequence"/>
</dbReference>
<evidence type="ECO:0000256" key="1">
    <source>
        <dbReference type="SAM" id="Phobius"/>
    </source>
</evidence>
<dbReference type="InterPro" id="IPR043726">
    <property type="entry name" value="LiaI-LiaF-like_TM1"/>
</dbReference>
<evidence type="ECO:0000313" key="3">
    <source>
        <dbReference type="EMBL" id="GAA0729771.1"/>
    </source>
</evidence>
<feature type="transmembrane region" description="Helical" evidence="1">
    <location>
        <begin position="63"/>
        <end position="83"/>
    </location>
</feature>
<protein>
    <recommendedName>
        <fullName evidence="2">LiaI-LiaF-like transmembrane region domain-containing protein</fullName>
    </recommendedName>
</protein>
<accession>A0ABP3UFZ7</accession>